<dbReference type="InterPro" id="IPR013780">
    <property type="entry name" value="Glyco_hydro_b"/>
</dbReference>
<dbReference type="Pfam" id="PF00128">
    <property type="entry name" value="Alpha-amylase"/>
    <property type="match status" value="1"/>
</dbReference>
<proteinExistence type="inferred from homology"/>
<keyword evidence="4" id="KW-0106">Calcium</keyword>
<keyword evidence="10" id="KW-1133">Transmembrane helix</keyword>
<name>A0A9D1ED52_9FIRM</name>
<dbReference type="SUPFAM" id="SSF51011">
    <property type="entry name" value="Glycosyl hydrolase domain"/>
    <property type="match status" value="1"/>
</dbReference>
<evidence type="ECO:0000313" key="13">
    <source>
        <dbReference type="Proteomes" id="UP000824201"/>
    </source>
</evidence>
<dbReference type="GO" id="GO:0005975">
    <property type="term" value="P:carbohydrate metabolic process"/>
    <property type="evidence" value="ECO:0007669"/>
    <property type="project" value="InterPro"/>
</dbReference>
<dbReference type="Pfam" id="PF03714">
    <property type="entry name" value="PUD"/>
    <property type="match status" value="2"/>
</dbReference>
<dbReference type="Gene3D" id="2.60.40.1180">
    <property type="entry name" value="Golgi alpha-mannosidase II"/>
    <property type="match status" value="1"/>
</dbReference>
<keyword evidence="10" id="KW-0812">Transmembrane</keyword>
<dbReference type="GO" id="GO:0030246">
    <property type="term" value="F:carbohydrate binding"/>
    <property type="evidence" value="ECO:0007669"/>
    <property type="project" value="InterPro"/>
</dbReference>
<dbReference type="Gene3D" id="3.20.20.80">
    <property type="entry name" value="Glycosidases"/>
    <property type="match status" value="1"/>
</dbReference>
<dbReference type="SUPFAM" id="SSF81296">
    <property type="entry name" value="E set domains"/>
    <property type="match status" value="1"/>
</dbReference>
<dbReference type="SUPFAM" id="SSF51445">
    <property type="entry name" value="(Trans)glycosidases"/>
    <property type="match status" value="1"/>
</dbReference>
<keyword evidence="10" id="KW-0472">Membrane</keyword>
<dbReference type="InterPro" id="IPR005323">
    <property type="entry name" value="CBM41_pullulanase"/>
</dbReference>
<dbReference type="Gene3D" id="2.60.40.1110">
    <property type="match status" value="2"/>
</dbReference>
<protein>
    <recommendedName>
        <fullName evidence="7">pullulanase</fullName>
        <ecNumber evidence="7">3.2.1.41</ecNumber>
    </recommendedName>
    <alternativeName>
        <fullName evidence="8">Alpha-dextrin endo-1,6-alpha-glucosidase</fullName>
    </alternativeName>
    <alternativeName>
        <fullName evidence="9">Pullulan 6-glucanohydrolase</fullName>
    </alternativeName>
</protein>
<dbReference type="InterPro" id="IPR004193">
    <property type="entry name" value="Glyco_hydro_13_N"/>
</dbReference>
<dbReference type="InterPro" id="IPR049117">
    <property type="entry name" value="pulA_all-beta"/>
</dbReference>
<gene>
    <name evidence="12" type="primary">pulA</name>
    <name evidence="12" type="ORF">IAC96_04300</name>
</gene>
<organism evidence="12 13">
    <name type="scientific">Candidatus Fimimorpha faecalis</name>
    <dbReference type="NCBI Taxonomy" id="2840824"/>
    <lineage>
        <taxon>Bacteria</taxon>
        <taxon>Bacillati</taxon>
        <taxon>Bacillota</taxon>
        <taxon>Clostridia</taxon>
        <taxon>Eubacteriales</taxon>
        <taxon>Candidatus Fimimorpha</taxon>
    </lineage>
</organism>
<dbReference type="CDD" id="cd10315">
    <property type="entry name" value="CBM41_pullulanase"/>
    <property type="match status" value="2"/>
</dbReference>
<comment type="caution">
    <text evidence="12">The sequence shown here is derived from an EMBL/GenBank/DDBJ whole genome shotgun (WGS) entry which is preliminary data.</text>
</comment>
<dbReference type="GO" id="GO:0051060">
    <property type="term" value="F:pullulanase activity"/>
    <property type="evidence" value="ECO:0007669"/>
    <property type="project" value="UniProtKB-EC"/>
</dbReference>
<evidence type="ECO:0000256" key="10">
    <source>
        <dbReference type="SAM" id="Phobius"/>
    </source>
</evidence>
<dbReference type="CDD" id="cd11341">
    <property type="entry name" value="AmyAc_Pullulanase_LD-like"/>
    <property type="match status" value="1"/>
</dbReference>
<dbReference type="Pfam" id="PF21653">
    <property type="entry name" value="pulA_all-beta"/>
    <property type="match status" value="1"/>
</dbReference>
<dbReference type="AlphaFoldDB" id="A0A9D1ED52"/>
<feature type="domain" description="Glycosyl hydrolase family 13 catalytic" evidence="11">
    <location>
        <begin position="484"/>
        <end position="899"/>
    </location>
</feature>
<dbReference type="InterPro" id="IPR013783">
    <property type="entry name" value="Ig-like_fold"/>
</dbReference>
<evidence type="ECO:0000256" key="8">
    <source>
        <dbReference type="ARBA" id="ARBA00029618"/>
    </source>
</evidence>
<reference evidence="12" key="2">
    <citation type="journal article" date="2021" name="PeerJ">
        <title>Extensive microbial diversity within the chicken gut microbiome revealed by metagenomics and culture.</title>
        <authorList>
            <person name="Gilroy R."/>
            <person name="Ravi A."/>
            <person name="Getino M."/>
            <person name="Pursley I."/>
            <person name="Horton D.L."/>
            <person name="Alikhan N.F."/>
            <person name="Baker D."/>
            <person name="Gharbi K."/>
            <person name="Hall N."/>
            <person name="Watson M."/>
            <person name="Adriaenssens E.M."/>
            <person name="Foster-Nyarko E."/>
            <person name="Jarju S."/>
            <person name="Secka A."/>
            <person name="Antonio M."/>
            <person name="Oren A."/>
            <person name="Chaudhuri R.R."/>
            <person name="La Ragione R."/>
            <person name="Hildebrand F."/>
            <person name="Pallen M.J."/>
        </authorList>
    </citation>
    <scope>NUCLEOTIDE SEQUENCE</scope>
    <source>
        <strain evidence="12">ChiW13-3771</strain>
    </source>
</reference>
<dbReference type="Proteomes" id="UP000824201">
    <property type="component" value="Unassembled WGS sequence"/>
</dbReference>
<dbReference type="Gene3D" id="2.60.40.2320">
    <property type="match status" value="1"/>
</dbReference>
<dbReference type="InterPro" id="IPR011840">
    <property type="entry name" value="PulA_typeI"/>
</dbReference>
<dbReference type="SMART" id="SM00728">
    <property type="entry name" value="ChW"/>
    <property type="match status" value="5"/>
</dbReference>
<evidence type="ECO:0000256" key="1">
    <source>
        <dbReference type="ARBA" id="ARBA00008061"/>
    </source>
</evidence>
<dbReference type="Gene3D" id="2.60.40.10">
    <property type="entry name" value="Immunoglobulins"/>
    <property type="match status" value="1"/>
</dbReference>
<feature type="non-terminal residue" evidence="12">
    <location>
        <position position="1264"/>
    </location>
</feature>
<dbReference type="CDD" id="cd02860">
    <property type="entry name" value="E_set_Pullulanase"/>
    <property type="match status" value="1"/>
</dbReference>
<keyword evidence="5 12" id="KW-0326">Glycosidase</keyword>
<evidence type="ECO:0000256" key="9">
    <source>
        <dbReference type="ARBA" id="ARBA00031076"/>
    </source>
</evidence>
<dbReference type="InterPro" id="IPR017853">
    <property type="entry name" value="GH"/>
</dbReference>
<dbReference type="SUPFAM" id="SSF49452">
    <property type="entry name" value="Starch-binding domain-like"/>
    <property type="match status" value="2"/>
</dbReference>
<evidence type="ECO:0000256" key="5">
    <source>
        <dbReference type="ARBA" id="ARBA00023295"/>
    </source>
</evidence>
<dbReference type="Pfam" id="PF02922">
    <property type="entry name" value="CBM_48"/>
    <property type="match status" value="1"/>
</dbReference>
<feature type="transmembrane region" description="Helical" evidence="10">
    <location>
        <begin position="12"/>
        <end position="30"/>
    </location>
</feature>
<dbReference type="InterPro" id="IPR013784">
    <property type="entry name" value="Carb-bd-like_fold"/>
</dbReference>
<dbReference type="InterPro" id="IPR006047">
    <property type="entry name" value="GH13_cat_dom"/>
</dbReference>
<comment type="catalytic activity">
    <reaction evidence="6">
        <text>Hydrolysis of (1-&gt;6)-alpha-D-glucosidic linkages in pullulan, amylopectin and glycogen, and in the alpha- and beta-limit dextrins of amylopectin and glycogen.</text>
        <dbReference type="EC" id="3.2.1.41"/>
    </reaction>
</comment>
<evidence type="ECO:0000256" key="4">
    <source>
        <dbReference type="ARBA" id="ARBA00022837"/>
    </source>
</evidence>
<keyword evidence="2" id="KW-0732">Signal</keyword>
<evidence type="ECO:0000313" key="12">
    <source>
        <dbReference type="EMBL" id="HIR88152.1"/>
    </source>
</evidence>
<evidence type="ECO:0000256" key="3">
    <source>
        <dbReference type="ARBA" id="ARBA00022801"/>
    </source>
</evidence>
<evidence type="ECO:0000256" key="2">
    <source>
        <dbReference type="ARBA" id="ARBA00022729"/>
    </source>
</evidence>
<dbReference type="InterPro" id="IPR014756">
    <property type="entry name" value="Ig_E-set"/>
</dbReference>
<keyword evidence="3 12" id="KW-0378">Hydrolase</keyword>
<dbReference type="NCBIfam" id="TIGR02104">
    <property type="entry name" value="pulA_typeI"/>
    <property type="match status" value="1"/>
</dbReference>
<dbReference type="InterPro" id="IPR006637">
    <property type="entry name" value="ChW"/>
</dbReference>
<evidence type="ECO:0000256" key="7">
    <source>
        <dbReference type="ARBA" id="ARBA00024062"/>
    </source>
</evidence>
<evidence type="ECO:0000259" key="11">
    <source>
        <dbReference type="SMART" id="SM00642"/>
    </source>
</evidence>
<dbReference type="PANTHER" id="PTHR43002">
    <property type="entry name" value="GLYCOGEN DEBRANCHING ENZYME"/>
    <property type="match status" value="1"/>
</dbReference>
<comment type="similarity">
    <text evidence="1">Belongs to the glycosyl hydrolase 13 family.</text>
</comment>
<dbReference type="EMBL" id="DVHN01000049">
    <property type="protein sequence ID" value="HIR88152.1"/>
    <property type="molecule type" value="Genomic_DNA"/>
</dbReference>
<dbReference type="EC" id="3.2.1.41" evidence="7"/>
<accession>A0A9D1ED52</accession>
<reference evidence="12" key="1">
    <citation type="submission" date="2020-10" db="EMBL/GenBank/DDBJ databases">
        <authorList>
            <person name="Gilroy R."/>
        </authorList>
    </citation>
    <scope>NUCLEOTIDE SEQUENCE</scope>
    <source>
        <strain evidence="12">ChiW13-3771</strain>
    </source>
</reference>
<evidence type="ECO:0000256" key="6">
    <source>
        <dbReference type="ARBA" id="ARBA00023965"/>
    </source>
</evidence>
<dbReference type="Pfam" id="PF07538">
    <property type="entry name" value="ChW"/>
    <property type="match status" value="5"/>
</dbReference>
<sequence>MQQKQKKRALFLRLSVIFMAMIAIILPLKLNAASDQDKVFVKIKYVRADNNYENWNVWTWSNTAEGKSIAFEKEDSEGRYVIIETTKDANLGFIIREGEGWDNKLTGDVMPDFSNGNVEYLATVAEDGTFTLDTREPKQAFDQVNLNIHYYRFDGNYDPWDVWLWIEDNNTMNNQAVFEGMDEFGAVSNNVLDPVAADKKIGFIVRKPDWSEKDWDGDRFIDKFFIDADGNVDLYIVSGQEEVYYDEATAMAVVENLNNPRITSAKIDSLSDIAFTTNIKMENITEKDIQIVNEETGEGLTVEQVTLAEDGLSGTIKVKEAIDLNTTYTVTITGFQGANLTMGKIFESEAFEQAYTYDGELGAVYSKEQTVFTLWTPTASNVQLALYGTDGSDYTCEAKEIIDMEKGPNGSWSATVPGDLNGTFYNYLVTNDGTVNEVVDPYAKALGVNGMRGMVVDLDATDPEGWEKDEKPVLEDPTDSIVYEMHIRDFSISENSGVTLEYRGKYNGVWESGTTIPGTDVKTGVDHLKELGVTTVHLLPTFDHQSIDETKLDVPQFNWGYDPKNYNVPEGSYSSDPYTGTIRIEEFKQMVMELHKAGIRVVMDVVYNHTGATTDSNLNLAVPNYYYRQNAQGGFANGSGCGNETASERSMVGRLIVDSVAYWAEEYHIDGFRFDLMAIHDIDTMKEVRTAVDAIDPTILLYGEGWTGGDSPLPEDQKATKANTVKFGDLQIAAFSDDIRDGIKGSVFDAAAGGFINGGTDYEETIKFGVVASTPNDQIDYSKVKNQTQPWANQPYQTISYASAHDNLTLWDKLQSTNPNDSEESLIQLNKMSAAIVYTSQGIPFMQAGEEMARTKVNPDGSLNENSYNAPDSVNQIDWTRKVEYSDLYEYYKGLIQMRKAHKAFHMNTTEEIQNNLTFLETNQKNVVAYTLNGKAVGDDWETIAVAFNANEEAVTITLPDSNWNVVVNDQKAGVETLAEVAGNQVTIPAKASYVLVKDNETQPEQKLQISYRTHVQNEGWQDFVANGVMSGTKGKGLRLEAIEIRLDNNTIGGSVEYRTHVQNDGWQDYVADGAMSGTKSRSLRLEAIQIRLTGAIAEKYDIYYRTHIQDKGWLGWAVNDGKSGSAGLSKRLEAIEIRLVEKGGEAPGSTENAYLTNKKPANPTISYRTHVQNEGWQDYVANGEMAGTKGKSLRLEGIQIRLTGGVEEKYDVYYRTHIQDKGWLGWAVNDGKSGSAGLSKRLEGIEIRLVEKGGAAPGSTEGA</sequence>
<dbReference type="SMART" id="SM00642">
    <property type="entry name" value="Aamy"/>
    <property type="match status" value="1"/>
</dbReference>